<dbReference type="GO" id="GO:0005975">
    <property type="term" value="P:carbohydrate metabolic process"/>
    <property type="evidence" value="ECO:0007669"/>
    <property type="project" value="UniProtKB-ARBA"/>
</dbReference>
<evidence type="ECO:0000256" key="2">
    <source>
        <dbReference type="SAM" id="SignalP"/>
    </source>
</evidence>
<feature type="chain" id="PRO_5024950784" description="Fibronectin type-III domain-containing protein" evidence="2">
    <location>
        <begin position="23"/>
        <end position="768"/>
    </location>
</feature>
<dbReference type="GO" id="GO:0016798">
    <property type="term" value="F:hydrolase activity, acting on glycosyl bonds"/>
    <property type="evidence" value="ECO:0007669"/>
    <property type="project" value="UniProtKB-KW"/>
</dbReference>
<gene>
    <name evidence="4" type="ORF">C8N24_0815</name>
</gene>
<dbReference type="SMART" id="SM00060">
    <property type="entry name" value="FN3"/>
    <property type="match status" value="1"/>
</dbReference>
<dbReference type="InterPro" id="IPR036116">
    <property type="entry name" value="FN3_sf"/>
</dbReference>
<dbReference type="RefSeq" id="WP_211339832.1">
    <property type="nucleotide sequence ID" value="NZ_RBIL01000001.1"/>
</dbReference>
<evidence type="ECO:0000313" key="5">
    <source>
        <dbReference type="Proteomes" id="UP000278962"/>
    </source>
</evidence>
<comment type="caution">
    <text evidence="4">The sequence shown here is derived from an EMBL/GenBank/DDBJ whole genome shotgun (WGS) entry which is preliminary data.</text>
</comment>
<feature type="domain" description="Fibronectin type-III" evidence="3">
    <location>
        <begin position="210"/>
        <end position="298"/>
    </location>
</feature>
<reference evidence="4 5" key="1">
    <citation type="submission" date="2018-10" db="EMBL/GenBank/DDBJ databases">
        <title>Genomic Encyclopedia of Archaeal and Bacterial Type Strains, Phase II (KMG-II): from individual species to whole genera.</title>
        <authorList>
            <person name="Goeker M."/>
        </authorList>
    </citation>
    <scope>NUCLEOTIDE SEQUENCE [LARGE SCALE GENOMIC DNA]</scope>
    <source>
        <strain evidence="4 5">DSM 14954</strain>
    </source>
</reference>
<dbReference type="EMBL" id="RBIL01000001">
    <property type="protein sequence ID" value="RKQ90999.1"/>
    <property type="molecule type" value="Genomic_DNA"/>
</dbReference>
<dbReference type="Gene3D" id="2.60.120.560">
    <property type="entry name" value="Exo-inulinase, domain 1"/>
    <property type="match status" value="1"/>
</dbReference>
<sequence length="768" mass="79983">MRSLAGATLAAITVLAAPAAGAQERVLVDESFSAGTLPAGWTSVLGDWKVSGGRLQATTTSARARIAFGPAAPSDFRVEATVRFVAVADPARWLNVGVDYHAADDYGAVLVARSNTVATNGLELAQAAAKGGAYASSPVGPAPVAIGTGADHRLAIEVHGTQLAVTLDGKPALSATNLRRTGGAFGFVINNSTVQFDDVKVVELAAQPLAPTAPRDVKLSEVADTATITWTAPAQGTISHYEVAAGDGAWQRVDALSHTFTGLPESEQVLRVRAVGGDGLAGPAASVRTMRGAVTVGGYKLQVSGGAWPSGHVQGIAVDPAKRFIYYSFTNLLVKTDFAGNVVGTVGGFTGHLGDLDFDPADGRVYGSLEYKAAKAFYIAIFDVDQIDRVGMSAQSSPIVSTVHLAEVVDDFTADLDGNGVFDGDTANTPDHRYGSSGIDGVAFGPTFGTTGGPQRLTVAYGVYANTSRADNDHQVLLQYDTAGWKRFERPLVESAPHREGPAAPDGKFFVFTGNTTYGVQTLEYDPWLARWFLGVYTGTKPQYPNYGLFAVDATSPPVLSVLRGLSGEQGRLLPLAADGLLDAATGIRGWRQKADVGIQALGDGLYYLATNGTDGGNQTATLTLQAWTGKADDPFAPVTKDHVLPHTAPATVRATVPSVLSLTLDGPATFTPFTPGVERDYTAGTVATVTSSAGDARLSVVDPGHLVNGPFSLASPLVVELARATWAAPVSNDRVAVTFKQHVGADDPLRAGEYTRTVTLTLATTTP</sequence>
<dbReference type="AlphaFoldDB" id="A0A660L905"/>
<keyword evidence="5" id="KW-1185">Reference proteome</keyword>
<evidence type="ECO:0000256" key="1">
    <source>
        <dbReference type="ARBA" id="ARBA00023295"/>
    </source>
</evidence>
<dbReference type="Proteomes" id="UP000278962">
    <property type="component" value="Unassembled WGS sequence"/>
</dbReference>
<organism evidence="4 5">
    <name type="scientific">Solirubrobacter pauli</name>
    <dbReference type="NCBI Taxonomy" id="166793"/>
    <lineage>
        <taxon>Bacteria</taxon>
        <taxon>Bacillati</taxon>
        <taxon>Actinomycetota</taxon>
        <taxon>Thermoleophilia</taxon>
        <taxon>Solirubrobacterales</taxon>
        <taxon>Solirubrobacteraceae</taxon>
        <taxon>Solirubrobacter</taxon>
    </lineage>
</organism>
<accession>A0A660L905</accession>
<keyword evidence="1" id="KW-0326">Glycosidase</keyword>
<proteinExistence type="predicted"/>
<dbReference type="CDD" id="cd00063">
    <property type="entry name" value="FN3"/>
    <property type="match status" value="1"/>
</dbReference>
<dbReference type="InterPro" id="IPR013783">
    <property type="entry name" value="Ig-like_fold"/>
</dbReference>
<evidence type="ECO:0000259" key="3">
    <source>
        <dbReference type="PROSITE" id="PS50853"/>
    </source>
</evidence>
<keyword evidence="2" id="KW-0732">Signal</keyword>
<protein>
    <recommendedName>
        <fullName evidence="3">Fibronectin type-III domain-containing protein</fullName>
    </recommendedName>
</protein>
<feature type="signal peptide" evidence="2">
    <location>
        <begin position="1"/>
        <end position="22"/>
    </location>
</feature>
<name>A0A660L905_9ACTN</name>
<dbReference type="Gene3D" id="2.60.40.10">
    <property type="entry name" value="Immunoglobulins"/>
    <property type="match status" value="1"/>
</dbReference>
<dbReference type="PROSITE" id="PS50853">
    <property type="entry name" value="FN3"/>
    <property type="match status" value="1"/>
</dbReference>
<dbReference type="InterPro" id="IPR003961">
    <property type="entry name" value="FN3_dom"/>
</dbReference>
<evidence type="ECO:0000313" key="4">
    <source>
        <dbReference type="EMBL" id="RKQ90999.1"/>
    </source>
</evidence>
<dbReference type="SUPFAM" id="SSF49265">
    <property type="entry name" value="Fibronectin type III"/>
    <property type="match status" value="1"/>
</dbReference>
<keyword evidence="1" id="KW-0378">Hydrolase</keyword>